<organism evidence="2 3">
    <name type="scientific">Flaviflexus ciconiae</name>
    <dbReference type="NCBI Taxonomy" id="2496867"/>
    <lineage>
        <taxon>Bacteria</taxon>
        <taxon>Bacillati</taxon>
        <taxon>Actinomycetota</taxon>
        <taxon>Actinomycetes</taxon>
        <taxon>Actinomycetales</taxon>
        <taxon>Actinomycetaceae</taxon>
        <taxon>Flaviflexus</taxon>
    </lineage>
</organism>
<dbReference type="OrthoDB" id="8772678at2"/>
<dbReference type="SUPFAM" id="SSF53067">
    <property type="entry name" value="Actin-like ATPase domain"/>
    <property type="match status" value="1"/>
</dbReference>
<protein>
    <submittedName>
        <fullName evidence="2">ROK family protein</fullName>
    </submittedName>
</protein>
<dbReference type="InterPro" id="IPR043129">
    <property type="entry name" value="ATPase_NBD"/>
</dbReference>
<evidence type="ECO:0000256" key="1">
    <source>
        <dbReference type="ARBA" id="ARBA00006479"/>
    </source>
</evidence>
<dbReference type="PANTHER" id="PTHR18964:SF149">
    <property type="entry name" value="BIFUNCTIONAL UDP-N-ACETYLGLUCOSAMINE 2-EPIMERASE_N-ACETYLMANNOSAMINE KINASE"/>
    <property type="match status" value="1"/>
</dbReference>
<reference evidence="2 3" key="1">
    <citation type="submission" date="2018-12" db="EMBL/GenBank/DDBJ databases">
        <title>Complete genome sequence of Flaviflexus sp. H23T48.</title>
        <authorList>
            <person name="Bae J.-W."/>
            <person name="Lee J.-Y."/>
        </authorList>
    </citation>
    <scope>NUCLEOTIDE SEQUENCE [LARGE SCALE GENOMIC DNA]</scope>
    <source>
        <strain evidence="2 3">H23T48</strain>
    </source>
</reference>
<dbReference type="InterPro" id="IPR049874">
    <property type="entry name" value="ROK_cs"/>
</dbReference>
<sequence>MMSTLSIDIGGTKIRAGLVDGGAVTEMQSIETAPGPGEDEIMPAIIRLAQSYDGVTDVAVASAGVIVDGVVTSATDLIPNWAGTNIAAELGTALDVPVTALGDVHAHGVGEATYGVAKGYPSSLTVAVGTGIGGAFVVDGKPMIGEHGVAGHVGHISHGAAANIECSCGRFGHIEAIASGSGMAAAYERATGEHRSGPEMDQEAIDRKSPALKVLHDGGFALGEVIGSLTNALDPGIIVVTGSVSRAVDPWWQALRCGFAAAIMDPVNKTPLVKGELGDEAPLIGAAAYAKVKNA</sequence>
<dbReference type="AlphaFoldDB" id="A0A3Q9G622"/>
<keyword evidence="3" id="KW-1185">Reference proteome</keyword>
<evidence type="ECO:0000313" key="3">
    <source>
        <dbReference type="Proteomes" id="UP000280344"/>
    </source>
</evidence>
<dbReference type="Pfam" id="PF00480">
    <property type="entry name" value="ROK"/>
    <property type="match status" value="1"/>
</dbReference>
<dbReference type="PANTHER" id="PTHR18964">
    <property type="entry name" value="ROK (REPRESSOR, ORF, KINASE) FAMILY"/>
    <property type="match status" value="1"/>
</dbReference>
<dbReference type="KEGG" id="flh:EJ997_07105"/>
<gene>
    <name evidence="2" type="ORF">EJ997_07105</name>
</gene>
<dbReference type="EMBL" id="CP034593">
    <property type="protein sequence ID" value="AZQ78189.1"/>
    <property type="molecule type" value="Genomic_DNA"/>
</dbReference>
<evidence type="ECO:0000313" key="2">
    <source>
        <dbReference type="EMBL" id="AZQ78189.1"/>
    </source>
</evidence>
<name>A0A3Q9G622_9ACTO</name>
<proteinExistence type="inferred from homology"/>
<dbReference type="InterPro" id="IPR000600">
    <property type="entry name" value="ROK"/>
</dbReference>
<dbReference type="Gene3D" id="3.30.420.40">
    <property type="match status" value="2"/>
</dbReference>
<dbReference type="PROSITE" id="PS01125">
    <property type="entry name" value="ROK"/>
    <property type="match status" value="1"/>
</dbReference>
<comment type="similarity">
    <text evidence="1">Belongs to the ROK (NagC/XylR) family.</text>
</comment>
<dbReference type="Proteomes" id="UP000280344">
    <property type="component" value="Chromosome"/>
</dbReference>
<accession>A0A3Q9G622</accession>